<dbReference type="Gene3D" id="3.40.50.12780">
    <property type="entry name" value="N-terminal domain of ligase-like"/>
    <property type="match status" value="1"/>
</dbReference>
<dbReference type="GO" id="GO:0022857">
    <property type="term" value="F:transmembrane transporter activity"/>
    <property type="evidence" value="ECO:0007669"/>
    <property type="project" value="InterPro"/>
</dbReference>
<dbReference type="GO" id="GO:0006631">
    <property type="term" value="P:fatty acid metabolic process"/>
    <property type="evidence" value="ECO:0007669"/>
    <property type="project" value="TreeGrafter"/>
</dbReference>
<dbReference type="PANTHER" id="PTHR43201:SF5">
    <property type="entry name" value="MEDIUM-CHAIN ACYL-COA LIGASE ACSF2, MITOCHONDRIAL"/>
    <property type="match status" value="1"/>
</dbReference>
<name>A0A3S2W8C5_9PROT</name>
<evidence type="ECO:0000256" key="2">
    <source>
        <dbReference type="ARBA" id="ARBA00022598"/>
    </source>
</evidence>
<feature type="domain" description="Phospholipid/glycerol acyltransferase" evidence="7">
    <location>
        <begin position="451"/>
        <end position="561"/>
    </location>
</feature>
<dbReference type="SUPFAM" id="SSF69593">
    <property type="entry name" value="Glycerol-3-phosphate (1)-acyltransferase"/>
    <property type="match status" value="1"/>
</dbReference>
<keyword evidence="5 6" id="KW-0472">Membrane</keyword>
<dbReference type="Pfam" id="PF07690">
    <property type="entry name" value="MFS_1"/>
    <property type="match status" value="1"/>
</dbReference>
<dbReference type="OrthoDB" id="9803968at2"/>
<evidence type="ECO:0000313" key="8">
    <source>
        <dbReference type="EMBL" id="RVU39713.1"/>
    </source>
</evidence>
<dbReference type="Gene3D" id="1.20.1250.20">
    <property type="entry name" value="MFS general substrate transporter like domains"/>
    <property type="match status" value="1"/>
</dbReference>
<evidence type="ECO:0000259" key="7">
    <source>
        <dbReference type="SMART" id="SM00563"/>
    </source>
</evidence>
<dbReference type="PANTHER" id="PTHR43201">
    <property type="entry name" value="ACYL-COA SYNTHETASE"/>
    <property type="match status" value="1"/>
</dbReference>
<keyword evidence="8" id="KW-0012">Acyltransferase</keyword>
<keyword evidence="2" id="KW-0436">Ligase</keyword>
<protein>
    <submittedName>
        <fullName evidence="8">Acyl-[ACP]--phospholipid O-acyltransferase</fullName>
    </submittedName>
</protein>
<feature type="transmembrane region" description="Helical" evidence="6">
    <location>
        <begin position="288"/>
        <end position="306"/>
    </location>
</feature>
<dbReference type="CDD" id="cd07989">
    <property type="entry name" value="LPLAT_AGPAT-like"/>
    <property type="match status" value="1"/>
</dbReference>
<reference evidence="9" key="1">
    <citation type="submission" date="2019-01" db="EMBL/GenBank/DDBJ databases">
        <title>Gri0909 isolated from a small marine red alga.</title>
        <authorList>
            <person name="Kim J."/>
            <person name="Jeong S.E."/>
            <person name="Jeon C.O."/>
        </authorList>
    </citation>
    <scope>NUCLEOTIDE SEQUENCE [LARGE SCALE GENOMIC DNA]</scope>
    <source>
        <strain evidence="9">Gri0909</strain>
    </source>
</reference>
<dbReference type="InterPro" id="IPR020845">
    <property type="entry name" value="AMP-binding_CS"/>
</dbReference>
<accession>A0A3S2W8C5</accession>
<evidence type="ECO:0000256" key="4">
    <source>
        <dbReference type="ARBA" id="ARBA00022989"/>
    </source>
</evidence>
<feature type="transmembrane region" description="Helical" evidence="6">
    <location>
        <begin position="257"/>
        <end position="276"/>
    </location>
</feature>
<keyword evidence="3 6" id="KW-0812">Transmembrane</keyword>
<dbReference type="InterPro" id="IPR036259">
    <property type="entry name" value="MFS_trans_sf"/>
</dbReference>
<evidence type="ECO:0000256" key="1">
    <source>
        <dbReference type="ARBA" id="ARBA00006432"/>
    </source>
</evidence>
<feature type="transmembrane region" description="Helical" evidence="6">
    <location>
        <begin position="397"/>
        <end position="417"/>
    </location>
</feature>
<feature type="transmembrane region" description="Helical" evidence="6">
    <location>
        <begin position="142"/>
        <end position="163"/>
    </location>
</feature>
<sequence length="1132" mass="122388">MLATRRFLPVFCVQVLGALNDNLFKNALLILMVYRLGNDLGFDGKVLASAAAALFILPFVVFSALGGQLADKMDKATLICWTKGAEVLAMVVGAYGLVTGNVAVMLGVLFLMGTQSAFFGPVKYSILPDHLAENELIGANSLIEAGTFLAILIGTIAGGLIILADNGPYWISGATVGVAAIGFAGSFLVPTAPSRTPDLRIDPNLLRETANIIGHVRQSRAIKLSILGISWFWLLGATFISQFPAFAQSVIGGDQSVVTLFLILFTIGIAVGSLACNKLLKGEVTAKYVPFGAVGMTLFILDLYFACHDRVFAGGDLISAGAFLSAPENWRILGDLFAVSIFGGLFIVPLYAILQTRSEAAHRSRTIAANNIVNALFIVTGALIATALLAVGTSLPGIILVLAISNAIVTVYVFGLLPDEMVKVVLKTILKICYRIEVTGRENYREAGPRAVIVVNHVSFLDAVLLAVYLPVKPMFAINTHIAQAWWVKPFLALIDAYPMDSTNPMATKGLIKAVQEDRHCVIFPEGRITVTGALMKVYEGPGMIADKADAMIVPVRIDGAQYTPFSRLRGKIRLRWFPKITITFLKPRRFEIAEDIKGRERRRMAGVKLYDLMSEMIFETTDRSQTLYAAMLEAKGVHGGGQPVAEDIERKPMSYARLILGSTVLGRKLCRFTKKAENVGVMLPNSLGAVTTFFALQAYGRVPAKLNFSTGSKNMVAAIETAGIQTVLTSRRFIEAAKLEETVGALAEKASIVYLEDIRGKVGMVSKLAALMTRPFAGLLHARQRIRPGDPAVILFTSGSEGTPKGVVLSHENLLANRNQLAARVDFNPTDIVFNALPMFHSFGLTGGTLLPILSGIKTFLYPSPLHYRIVPPLAYDTNATILFGTDTFLSGYARVGHPYDFYAVRYVFAGAERVKEETRRVWMDKFGLRILEGYGATETAPVIAVNTPMHFQAGSVGRPVPGLACTLEKVPGIEEGGKLIVSGPNVMLGYLRHENPGVLEPVEDQRYDTGDIVTIDAHGFITIRGRAKRFAKIAGEMVSLSAVENHAATIWPDYNHAVVSIPDARKGEQLVLVTDNPDADRQSLLDHAKKEGISELMVPKDIRTVASVPLLGTGKIDYTGVKEIAEGSSG</sequence>
<evidence type="ECO:0000256" key="3">
    <source>
        <dbReference type="ARBA" id="ARBA00022692"/>
    </source>
</evidence>
<dbReference type="NCBIfam" id="NF005291">
    <property type="entry name" value="PRK06814.1"/>
    <property type="match status" value="1"/>
</dbReference>
<comment type="caution">
    <text evidence="8">The sequence shown here is derived from an EMBL/GenBank/DDBJ whole genome shotgun (WGS) entry which is preliminary data.</text>
</comment>
<keyword evidence="9" id="KW-1185">Reference proteome</keyword>
<dbReference type="InterPro" id="IPR042099">
    <property type="entry name" value="ANL_N_sf"/>
</dbReference>
<dbReference type="GO" id="GO:0016746">
    <property type="term" value="F:acyltransferase activity"/>
    <property type="evidence" value="ECO:0007669"/>
    <property type="project" value="UniProtKB-KW"/>
</dbReference>
<dbReference type="InterPro" id="IPR011701">
    <property type="entry name" value="MFS"/>
</dbReference>
<comment type="similarity">
    <text evidence="1">Belongs to the ATP-dependent AMP-binding enzyme family.</text>
</comment>
<dbReference type="SUPFAM" id="SSF56801">
    <property type="entry name" value="Acetyl-CoA synthetase-like"/>
    <property type="match status" value="1"/>
</dbReference>
<dbReference type="InterPro" id="IPR045851">
    <property type="entry name" value="AMP-bd_C_sf"/>
</dbReference>
<dbReference type="Proteomes" id="UP000287447">
    <property type="component" value="Unassembled WGS sequence"/>
</dbReference>
<dbReference type="AlphaFoldDB" id="A0A3S2W8C5"/>
<feature type="transmembrane region" description="Helical" evidence="6">
    <location>
        <begin position="224"/>
        <end position="245"/>
    </location>
</feature>
<evidence type="ECO:0000313" key="9">
    <source>
        <dbReference type="Proteomes" id="UP000287447"/>
    </source>
</evidence>
<organism evidence="8 9">
    <name type="scientific">Hwanghaeella grinnelliae</name>
    <dbReference type="NCBI Taxonomy" id="2500179"/>
    <lineage>
        <taxon>Bacteria</taxon>
        <taxon>Pseudomonadati</taxon>
        <taxon>Pseudomonadota</taxon>
        <taxon>Alphaproteobacteria</taxon>
        <taxon>Rhodospirillales</taxon>
        <taxon>Rhodospirillaceae</taxon>
        <taxon>Hwanghaeella</taxon>
    </lineage>
</organism>
<dbReference type="CDD" id="cd06173">
    <property type="entry name" value="MFS_MefA_like"/>
    <property type="match status" value="1"/>
</dbReference>
<dbReference type="SMART" id="SM00563">
    <property type="entry name" value="PlsC"/>
    <property type="match status" value="1"/>
</dbReference>
<dbReference type="Pfam" id="PF01553">
    <property type="entry name" value="Acyltransferase"/>
    <property type="match status" value="1"/>
</dbReference>
<dbReference type="PROSITE" id="PS00455">
    <property type="entry name" value="AMP_BINDING"/>
    <property type="match status" value="1"/>
</dbReference>
<evidence type="ECO:0000256" key="6">
    <source>
        <dbReference type="SAM" id="Phobius"/>
    </source>
</evidence>
<keyword evidence="4 6" id="KW-1133">Transmembrane helix</keyword>
<keyword evidence="8" id="KW-0808">Transferase</keyword>
<feature type="transmembrane region" description="Helical" evidence="6">
    <location>
        <begin position="366"/>
        <end position="391"/>
    </location>
</feature>
<feature type="transmembrane region" description="Helical" evidence="6">
    <location>
        <begin position="451"/>
        <end position="472"/>
    </location>
</feature>
<dbReference type="InterPro" id="IPR000873">
    <property type="entry name" value="AMP-dep_synth/lig_dom"/>
</dbReference>
<feature type="transmembrane region" description="Helical" evidence="6">
    <location>
        <begin position="332"/>
        <end position="354"/>
    </location>
</feature>
<dbReference type="Pfam" id="PF00501">
    <property type="entry name" value="AMP-binding"/>
    <property type="match status" value="1"/>
</dbReference>
<dbReference type="SUPFAM" id="SSF103473">
    <property type="entry name" value="MFS general substrate transporter"/>
    <property type="match status" value="1"/>
</dbReference>
<gene>
    <name evidence="8" type="ORF">EOI86_02490</name>
</gene>
<dbReference type="EMBL" id="SADE01000001">
    <property type="protein sequence ID" value="RVU39713.1"/>
    <property type="molecule type" value="Genomic_DNA"/>
</dbReference>
<evidence type="ECO:0000256" key="5">
    <source>
        <dbReference type="ARBA" id="ARBA00023136"/>
    </source>
</evidence>
<dbReference type="Gene3D" id="3.30.300.30">
    <property type="match status" value="1"/>
</dbReference>
<dbReference type="GO" id="GO:0031956">
    <property type="term" value="F:medium-chain fatty acid-CoA ligase activity"/>
    <property type="evidence" value="ECO:0007669"/>
    <property type="project" value="TreeGrafter"/>
</dbReference>
<proteinExistence type="inferred from homology"/>
<feature type="transmembrane region" description="Helical" evidence="6">
    <location>
        <begin position="46"/>
        <end position="66"/>
    </location>
</feature>
<dbReference type="InterPro" id="IPR002123">
    <property type="entry name" value="Plipid/glycerol_acylTrfase"/>
</dbReference>
<feature type="transmembrane region" description="Helical" evidence="6">
    <location>
        <begin position="169"/>
        <end position="190"/>
    </location>
</feature>